<evidence type="ECO:0000259" key="8">
    <source>
        <dbReference type="PROSITE" id="PS51012"/>
    </source>
</evidence>
<keyword evidence="6" id="KW-0813">Transport</keyword>
<keyword evidence="6" id="KW-1003">Cell membrane</keyword>
<comment type="caution">
    <text evidence="9">The sequence shown here is derived from an EMBL/GenBank/DDBJ whole genome shotgun (WGS) entry which is preliminary data.</text>
</comment>
<dbReference type="PROSITE" id="PS51012">
    <property type="entry name" value="ABC_TM2"/>
    <property type="match status" value="1"/>
</dbReference>
<reference evidence="10" key="1">
    <citation type="journal article" date="2019" name="Int. J. Syst. Evol. Microbiol.">
        <title>The Global Catalogue of Microorganisms (GCM) 10K type strain sequencing project: providing services to taxonomists for standard genome sequencing and annotation.</title>
        <authorList>
            <consortium name="The Broad Institute Genomics Platform"/>
            <consortium name="The Broad Institute Genome Sequencing Center for Infectious Disease"/>
            <person name="Wu L."/>
            <person name="Ma J."/>
        </authorList>
    </citation>
    <scope>NUCLEOTIDE SEQUENCE [LARGE SCALE GENOMIC DNA]</scope>
    <source>
        <strain evidence="10">JCM 15478</strain>
    </source>
</reference>
<dbReference type="Proteomes" id="UP001500016">
    <property type="component" value="Unassembled WGS sequence"/>
</dbReference>
<feature type="transmembrane region" description="Helical" evidence="6">
    <location>
        <begin position="243"/>
        <end position="266"/>
    </location>
</feature>
<dbReference type="RefSeq" id="WP_344524534.1">
    <property type="nucleotide sequence ID" value="NZ_BAAAPE010000002.1"/>
</dbReference>
<dbReference type="Pfam" id="PF01061">
    <property type="entry name" value="ABC2_membrane"/>
    <property type="match status" value="1"/>
</dbReference>
<feature type="transmembrane region" description="Helical" evidence="6">
    <location>
        <begin position="55"/>
        <end position="73"/>
    </location>
</feature>
<feature type="region of interest" description="Disordered" evidence="7">
    <location>
        <begin position="1"/>
        <end position="21"/>
    </location>
</feature>
<keyword evidence="3 6" id="KW-1133">Transmembrane helix</keyword>
<organism evidence="9 10">
    <name type="scientific">Streptomyces albiaxialis</name>
    <dbReference type="NCBI Taxonomy" id="329523"/>
    <lineage>
        <taxon>Bacteria</taxon>
        <taxon>Bacillati</taxon>
        <taxon>Actinomycetota</taxon>
        <taxon>Actinomycetes</taxon>
        <taxon>Kitasatosporales</taxon>
        <taxon>Streptomycetaceae</taxon>
        <taxon>Streptomyces</taxon>
    </lineage>
</organism>
<keyword evidence="10" id="KW-1185">Reference proteome</keyword>
<feature type="transmembrane region" description="Helical" evidence="6">
    <location>
        <begin position="159"/>
        <end position="180"/>
    </location>
</feature>
<gene>
    <name evidence="9" type="ORF">GCM10009801_10660</name>
</gene>
<dbReference type="PANTHER" id="PTHR43229">
    <property type="entry name" value="NODULATION PROTEIN J"/>
    <property type="match status" value="1"/>
</dbReference>
<evidence type="ECO:0000256" key="7">
    <source>
        <dbReference type="SAM" id="MobiDB-lite"/>
    </source>
</evidence>
<evidence type="ECO:0000313" key="10">
    <source>
        <dbReference type="Proteomes" id="UP001500016"/>
    </source>
</evidence>
<protein>
    <recommendedName>
        <fullName evidence="6">Transport permease protein</fullName>
    </recommendedName>
</protein>
<dbReference type="PIRSF" id="PIRSF006648">
    <property type="entry name" value="DrrB"/>
    <property type="match status" value="1"/>
</dbReference>
<dbReference type="EMBL" id="BAAAPE010000002">
    <property type="protein sequence ID" value="GAA2065375.1"/>
    <property type="molecule type" value="Genomic_DNA"/>
</dbReference>
<dbReference type="InterPro" id="IPR051784">
    <property type="entry name" value="Nod_factor_ABC_transporter"/>
</dbReference>
<dbReference type="InterPro" id="IPR000412">
    <property type="entry name" value="ABC_2_transport"/>
</dbReference>
<feature type="domain" description="ABC transmembrane type-2" evidence="8">
    <location>
        <begin position="45"/>
        <end position="272"/>
    </location>
</feature>
<comment type="similarity">
    <text evidence="6">Belongs to the ABC-2 integral membrane protein family.</text>
</comment>
<sequence>MTSTLTVPERATAPGREGGRRPFPLVRHSLALARRSLTKTLRTPEQLLDVTMQPVLFIVMFVYLLGGAVAGSTHAYLQFLLPGLMVMNVLFASVQTGINLNDDIKKGVFDRFRSMPIARSAPLVGSVLGDVIRFVVTIVVQLGFGYAVGFRIGTDPLSALAACLLVMAFAFCLSWVFVLIGMLVREPGAVQGIGFMALFPLTFGTDVLVPADTLPGWLQTWVDVNPVTRAMEASRGLLVGGEVAAPVLATALWGAGVLAVAFPLAVRAYRRRA</sequence>
<dbReference type="PANTHER" id="PTHR43229:SF2">
    <property type="entry name" value="NODULATION PROTEIN J"/>
    <property type="match status" value="1"/>
</dbReference>
<dbReference type="InterPro" id="IPR013525">
    <property type="entry name" value="ABC2_TM"/>
</dbReference>
<evidence type="ECO:0000256" key="6">
    <source>
        <dbReference type="RuleBase" id="RU361157"/>
    </source>
</evidence>
<evidence type="ECO:0000256" key="2">
    <source>
        <dbReference type="ARBA" id="ARBA00022692"/>
    </source>
</evidence>
<evidence type="ECO:0000313" key="9">
    <source>
        <dbReference type="EMBL" id="GAA2065375.1"/>
    </source>
</evidence>
<evidence type="ECO:0000256" key="5">
    <source>
        <dbReference type="ARBA" id="ARBA00023251"/>
    </source>
</evidence>
<name>A0ABP5H5W0_9ACTN</name>
<evidence type="ECO:0000256" key="3">
    <source>
        <dbReference type="ARBA" id="ARBA00022989"/>
    </source>
</evidence>
<keyword evidence="4 6" id="KW-0472">Membrane</keyword>
<accession>A0ABP5H5W0</accession>
<keyword evidence="5" id="KW-0046">Antibiotic resistance</keyword>
<keyword evidence="2 6" id="KW-0812">Transmembrane</keyword>
<evidence type="ECO:0000256" key="1">
    <source>
        <dbReference type="ARBA" id="ARBA00004141"/>
    </source>
</evidence>
<feature type="transmembrane region" description="Helical" evidence="6">
    <location>
        <begin position="121"/>
        <end position="147"/>
    </location>
</feature>
<proteinExistence type="inferred from homology"/>
<comment type="subcellular location">
    <subcellularLocation>
        <location evidence="6">Cell membrane</location>
        <topology evidence="6">Multi-pass membrane protein</topology>
    </subcellularLocation>
    <subcellularLocation>
        <location evidence="1">Membrane</location>
        <topology evidence="1">Multi-pass membrane protein</topology>
    </subcellularLocation>
</comment>
<feature type="transmembrane region" description="Helical" evidence="6">
    <location>
        <begin position="192"/>
        <end position="211"/>
    </location>
</feature>
<feature type="transmembrane region" description="Helical" evidence="6">
    <location>
        <begin position="79"/>
        <end position="100"/>
    </location>
</feature>
<evidence type="ECO:0000256" key="4">
    <source>
        <dbReference type="ARBA" id="ARBA00023136"/>
    </source>
</evidence>
<dbReference type="InterPro" id="IPR047817">
    <property type="entry name" value="ABC2_TM_bact-type"/>
</dbReference>